<evidence type="ECO:0000256" key="1">
    <source>
        <dbReference type="SAM" id="MobiDB-lite"/>
    </source>
</evidence>
<sequence>ENDYEDIWTPSTVSQEKSSDLYPKEHLITDESYLGKSQDPKKMSEEENNDSSHVYENVVEMNHKIQDKEKPTDIVNKEKMVHKTFIRVNSSKESQDPDVDVIKMHSYSPPTSESSDLKGSNLLVSTIHQIEGQKSVDNAVQDVSRKTATRNASMK</sequence>
<feature type="compositionally biased region" description="Basic and acidic residues" evidence="1">
    <location>
        <begin position="17"/>
        <end position="29"/>
    </location>
</feature>
<dbReference type="EMBL" id="HACG01024715">
    <property type="protein sequence ID" value="CEK71580.1"/>
    <property type="molecule type" value="Transcribed_RNA"/>
</dbReference>
<name>A0A0B6ZUY4_9EUPU</name>
<feature type="non-terminal residue" evidence="2">
    <location>
        <position position="1"/>
    </location>
</feature>
<accession>A0A0B6ZUY4</accession>
<proteinExistence type="predicted"/>
<feature type="compositionally biased region" description="Polar residues" evidence="1">
    <location>
        <begin position="108"/>
        <end position="119"/>
    </location>
</feature>
<feature type="non-terminal residue" evidence="2">
    <location>
        <position position="155"/>
    </location>
</feature>
<feature type="region of interest" description="Disordered" evidence="1">
    <location>
        <begin position="87"/>
        <end position="119"/>
    </location>
</feature>
<gene>
    <name evidence="2" type="primary">ORF78993</name>
</gene>
<reference evidence="2" key="1">
    <citation type="submission" date="2014-12" db="EMBL/GenBank/DDBJ databases">
        <title>Insight into the proteome of Arion vulgaris.</title>
        <authorList>
            <person name="Aradska J."/>
            <person name="Bulat T."/>
            <person name="Smidak R."/>
            <person name="Sarate P."/>
            <person name="Gangsoo J."/>
            <person name="Sialana F."/>
            <person name="Bilban M."/>
            <person name="Lubec G."/>
        </authorList>
    </citation>
    <scope>NUCLEOTIDE SEQUENCE</scope>
    <source>
        <tissue evidence="2">Skin</tissue>
    </source>
</reference>
<evidence type="ECO:0000313" key="2">
    <source>
        <dbReference type="EMBL" id="CEK71580.1"/>
    </source>
</evidence>
<protein>
    <submittedName>
        <fullName evidence="2">Uncharacterized protein</fullName>
    </submittedName>
</protein>
<feature type="region of interest" description="Disordered" evidence="1">
    <location>
        <begin position="1"/>
        <end position="51"/>
    </location>
</feature>
<organism evidence="2">
    <name type="scientific">Arion vulgaris</name>
    <dbReference type="NCBI Taxonomy" id="1028688"/>
    <lineage>
        <taxon>Eukaryota</taxon>
        <taxon>Metazoa</taxon>
        <taxon>Spiralia</taxon>
        <taxon>Lophotrochozoa</taxon>
        <taxon>Mollusca</taxon>
        <taxon>Gastropoda</taxon>
        <taxon>Heterobranchia</taxon>
        <taxon>Euthyneura</taxon>
        <taxon>Panpulmonata</taxon>
        <taxon>Eupulmonata</taxon>
        <taxon>Stylommatophora</taxon>
        <taxon>Helicina</taxon>
        <taxon>Arionoidea</taxon>
        <taxon>Arionidae</taxon>
        <taxon>Arion</taxon>
    </lineage>
</organism>
<dbReference type="AlphaFoldDB" id="A0A0B6ZUY4"/>